<keyword evidence="7 10" id="KW-0472">Membrane</keyword>
<dbReference type="GO" id="GO:0005886">
    <property type="term" value="C:plasma membrane"/>
    <property type="evidence" value="ECO:0007669"/>
    <property type="project" value="UniProtKB-SubCell"/>
</dbReference>
<dbReference type="GO" id="GO:0008168">
    <property type="term" value="F:methyltransferase activity"/>
    <property type="evidence" value="ECO:0007669"/>
    <property type="project" value="UniProtKB-KW"/>
</dbReference>
<feature type="domain" description="Prepilin type IV endopeptidase peptidase" evidence="11">
    <location>
        <begin position="112"/>
        <end position="217"/>
    </location>
</feature>
<keyword evidence="9" id="KW-0808">Transferase</keyword>
<evidence type="ECO:0000259" key="11">
    <source>
        <dbReference type="Pfam" id="PF01478"/>
    </source>
</evidence>
<proteinExistence type="inferred from homology"/>
<dbReference type="EC" id="3.4.23.43" evidence="9"/>
<evidence type="ECO:0000256" key="3">
    <source>
        <dbReference type="ARBA" id="ARBA00022475"/>
    </source>
</evidence>
<dbReference type="InterPro" id="IPR000045">
    <property type="entry name" value="Prepilin_IV_endopep_pep"/>
</dbReference>
<keyword evidence="4" id="KW-0997">Cell inner membrane</keyword>
<keyword evidence="9" id="KW-0489">Methyltransferase</keyword>
<dbReference type="GO" id="GO:0004190">
    <property type="term" value="F:aspartic-type endopeptidase activity"/>
    <property type="evidence" value="ECO:0007669"/>
    <property type="project" value="UniProtKB-EC"/>
</dbReference>
<evidence type="ECO:0000256" key="4">
    <source>
        <dbReference type="ARBA" id="ARBA00022519"/>
    </source>
</evidence>
<feature type="transmembrane region" description="Helical" evidence="10">
    <location>
        <begin position="197"/>
        <end position="222"/>
    </location>
</feature>
<keyword evidence="9" id="KW-0511">Multifunctional enzyme</keyword>
<evidence type="ECO:0000256" key="2">
    <source>
        <dbReference type="ARBA" id="ARBA00005801"/>
    </source>
</evidence>
<evidence type="ECO:0000256" key="7">
    <source>
        <dbReference type="ARBA" id="ARBA00023136"/>
    </source>
</evidence>
<accession>A0A937XBF9</accession>
<dbReference type="Pfam" id="PF06750">
    <property type="entry name" value="A24_N_bact"/>
    <property type="match status" value="1"/>
</dbReference>
<dbReference type="Proteomes" id="UP000748308">
    <property type="component" value="Unassembled WGS sequence"/>
</dbReference>
<protein>
    <recommendedName>
        <fullName evidence="9">Prepilin leader peptidase/N-methyltransferase</fullName>
        <ecNumber evidence="9">2.1.1.-</ecNumber>
        <ecNumber evidence="9">3.4.23.43</ecNumber>
    </recommendedName>
</protein>
<dbReference type="GO" id="GO:0032259">
    <property type="term" value="P:methylation"/>
    <property type="evidence" value="ECO:0007669"/>
    <property type="project" value="UniProtKB-KW"/>
</dbReference>
<comment type="catalytic activity">
    <reaction evidence="9">
        <text>Typically cleaves a -Gly-|-Phe- bond to release an N-terminal, basic peptide of 5-8 residues from type IV prepilin, and then N-methylates the new N-terminal amino group, the methyl donor being S-adenosyl-L-methionine.</text>
        <dbReference type="EC" id="3.4.23.43"/>
    </reaction>
</comment>
<dbReference type="AlphaFoldDB" id="A0A937XBF9"/>
<keyword evidence="6 10" id="KW-1133">Transmembrane helix</keyword>
<dbReference type="EMBL" id="VGIY01000115">
    <property type="protein sequence ID" value="MBM3317381.1"/>
    <property type="molecule type" value="Genomic_DNA"/>
</dbReference>
<dbReference type="GO" id="GO:0006465">
    <property type="term" value="P:signal peptide processing"/>
    <property type="evidence" value="ECO:0007669"/>
    <property type="project" value="TreeGrafter"/>
</dbReference>
<feature type="transmembrane region" description="Helical" evidence="10">
    <location>
        <begin position="104"/>
        <end position="121"/>
    </location>
</feature>
<comment type="function">
    <text evidence="9">Plays an essential role in type IV pili and type II pseudopili formation by proteolytically removing the leader sequence from substrate proteins and subsequently monomethylating the alpha-amino group of the newly exposed N-terminal phenylalanine.</text>
</comment>
<feature type="transmembrane region" description="Helical" evidence="10">
    <location>
        <begin position="80"/>
        <end position="98"/>
    </location>
</feature>
<dbReference type="InterPro" id="IPR014032">
    <property type="entry name" value="Peptidase_A24A_bac"/>
</dbReference>
<dbReference type="InterPro" id="IPR010627">
    <property type="entry name" value="Prepilin_pept_A24_N"/>
</dbReference>
<evidence type="ECO:0000256" key="1">
    <source>
        <dbReference type="ARBA" id="ARBA00004429"/>
    </source>
</evidence>
<evidence type="ECO:0000313" key="14">
    <source>
        <dbReference type="Proteomes" id="UP000748308"/>
    </source>
</evidence>
<dbReference type="PANTHER" id="PTHR30487:SF0">
    <property type="entry name" value="PREPILIN LEADER PEPTIDASE_N-METHYLTRANSFERASE-RELATED"/>
    <property type="match status" value="1"/>
</dbReference>
<feature type="domain" description="Prepilin peptidase A24 N-terminal" evidence="12">
    <location>
        <begin position="17"/>
        <end position="96"/>
    </location>
</feature>
<keyword evidence="9" id="KW-0645">Protease</keyword>
<evidence type="ECO:0000256" key="10">
    <source>
        <dbReference type="SAM" id="Phobius"/>
    </source>
</evidence>
<keyword evidence="3" id="KW-1003">Cell membrane</keyword>
<comment type="similarity">
    <text evidence="2 8">Belongs to the peptidase A24 family.</text>
</comment>
<dbReference type="PANTHER" id="PTHR30487">
    <property type="entry name" value="TYPE 4 PREPILIN-LIKE PROTEINS LEADER PEPTIDE-PROCESSING ENZYME"/>
    <property type="match status" value="1"/>
</dbReference>
<dbReference type="Gene3D" id="1.20.120.1220">
    <property type="match status" value="1"/>
</dbReference>
<dbReference type="Pfam" id="PF01478">
    <property type="entry name" value="Peptidase_A24"/>
    <property type="match status" value="1"/>
</dbReference>
<keyword evidence="5 9" id="KW-0812">Transmembrane</keyword>
<comment type="caution">
    <text evidence="13">The sequence shown here is derived from an EMBL/GenBank/DDBJ whole genome shotgun (WGS) entry which is preliminary data.</text>
</comment>
<name>A0A937XBF9_UNCEI</name>
<dbReference type="InterPro" id="IPR050882">
    <property type="entry name" value="Prepilin_peptidase/N-MTase"/>
</dbReference>
<feature type="transmembrane region" description="Helical" evidence="10">
    <location>
        <begin position="133"/>
        <end position="150"/>
    </location>
</feature>
<evidence type="ECO:0000256" key="6">
    <source>
        <dbReference type="ARBA" id="ARBA00022989"/>
    </source>
</evidence>
<evidence type="ECO:0000256" key="9">
    <source>
        <dbReference type="RuleBase" id="RU003794"/>
    </source>
</evidence>
<feature type="transmembrane region" description="Helical" evidence="10">
    <location>
        <begin position="12"/>
        <end position="30"/>
    </location>
</feature>
<keyword evidence="9" id="KW-0378">Hydrolase</keyword>
<feature type="transmembrane region" description="Helical" evidence="10">
    <location>
        <begin position="156"/>
        <end position="176"/>
    </location>
</feature>
<organism evidence="13 14">
    <name type="scientific">Eiseniibacteriota bacterium</name>
    <dbReference type="NCBI Taxonomy" id="2212470"/>
    <lineage>
        <taxon>Bacteria</taxon>
        <taxon>Candidatus Eiseniibacteriota</taxon>
    </lineage>
</organism>
<evidence type="ECO:0000256" key="5">
    <source>
        <dbReference type="ARBA" id="ARBA00022692"/>
    </source>
</evidence>
<reference evidence="13" key="1">
    <citation type="submission" date="2019-03" db="EMBL/GenBank/DDBJ databases">
        <title>Lake Tanganyika Metagenome-Assembled Genomes (MAGs).</title>
        <authorList>
            <person name="Tran P."/>
        </authorList>
    </citation>
    <scope>NUCLEOTIDE SEQUENCE</scope>
    <source>
        <strain evidence="13">M_DeepCast_400m_m2_100</strain>
    </source>
</reference>
<comment type="subcellular location">
    <subcellularLocation>
        <location evidence="1">Cell inner membrane</location>
        <topology evidence="1">Multi-pass membrane protein</topology>
    </subcellularLocation>
    <subcellularLocation>
        <location evidence="9">Cell membrane</location>
        <topology evidence="9">Multi-pass membrane protein</topology>
    </subcellularLocation>
</comment>
<dbReference type="EC" id="2.1.1.-" evidence="9"/>
<evidence type="ECO:0000259" key="12">
    <source>
        <dbReference type="Pfam" id="PF06750"/>
    </source>
</evidence>
<dbReference type="PRINTS" id="PR00864">
    <property type="entry name" value="PREPILNPTASE"/>
</dbReference>
<feature type="transmembrane region" description="Helical" evidence="10">
    <location>
        <begin position="234"/>
        <end position="254"/>
    </location>
</feature>
<evidence type="ECO:0000256" key="8">
    <source>
        <dbReference type="RuleBase" id="RU003793"/>
    </source>
</evidence>
<sequence>MPDWLAGVPGLPAALGVLGLILGSFLNVVIQRLPRDESLWRPRSRCPRCRRALAAGDNLPLASYLILRGRCRHCRAPIPLRYPIVEMLGALALPAAALASASPVAAAVRGAFLLALIAVAFIDLEHQIIPDEISLPGLAAGLLAAPLIGVPRGEAAIGAVAGAGGLLLVALGYRLVRRREGMGMGDVKLAAMLGAFLGWRGLVVSVLGGSLLGSACGLVLLARGRASGRTPLPFGTFLAAAAAAVALAGPAIHARLETLLIGPR</sequence>
<gene>
    <name evidence="13" type="ORF">FJY75_05970</name>
</gene>
<evidence type="ECO:0000313" key="13">
    <source>
        <dbReference type="EMBL" id="MBM3317381.1"/>
    </source>
</evidence>